<dbReference type="InterPro" id="IPR013788">
    <property type="entry name" value="Hemocyanin/hexamerin"/>
</dbReference>
<dbReference type="EMBL" id="GANO01000395">
    <property type="protein sequence ID" value="JAB59476.1"/>
    <property type="molecule type" value="mRNA"/>
</dbReference>
<evidence type="ECO:0000256" key="1">
    <source>
        <dbReference type="ARBA" id="ARBA00022761"/>
    </source>
</evidence>
<feature type="domain" description="Hemocyanin middle" evidence="3">
    <location>
        <begin position="156"/>
        <end position="424"/>
    </location>
</feature>
<dbReference type="InterPro" id="IPR014756">
    <property type="entry name" value="Ig_E-set"/>
</dbReference>
<dbReference type="AlphaFoldDB" id="U5EWU6"/>
<dbReference type="InterPro" id="IPR000896">
    <property type="entry name" value="Hemocyanin/hexamerin_mid_dom"/>
</dbReference>
<evidence type="ECO:0000313" key="6">
    <source>
        <dbReference type="EMBL" id="JAB59476.1"/>
    </source>
</evidence>
<evidence type="ECO:0000259" key="3">
    <source>
        <dbReference type="Pfam" id="PF00372"/>
    </source>
</evidence>
<dbReference type="PROSITE" id="PS00209">
    <property type="entry name" value="HEMOCYANIN_1"/>
    <property type="match status" value="1"/>
</dbReference>
<dbReference type="InterPro" id="IPR008922">
    <property type="entry name" value="Di-copper_centre_dom_sf"/>
</dbReference>
<dbReference type="GO" id="GO:0097009">
    <property type="term" value="P:energy homeostasis"/>
    <property type="evidence" value="ECO:0007669"/>
    <property type="project" value="UniProtKB-ARBA"/>
</dbReference>
<dbReference type="InterPro" id="IPR005204">
    <property type="entry name" value="Hemocyanin_N"/>
</dbReference>
<dbReference type="PRINTS" id="PR00187">
    <property type="entry name" value="HAEMOCYANIN"/>
</dbReference>
<dbReference type="Gene3D" id="1.10.1280.10">
    <property type="entry name" value="Di-copper center containing domain from catechol oxidase"/>
    <property type="match status" value="1"/>
</dbReference>
<name>U5EWU6_9DIPT</name>
<feature type="domain" description="Hemocyanin N-terminal" evidence="4">
    <location>
        <begin position="32"/>
        <end position="151"/>
    </location>
</feature>
<proteinExistence type="evidence at transcript level"/>
<dbReference type="InterPro" id="IPR037020">
    <property type="entry name" value="Hemocyanin_C_sf"/>
</dbReference>
<dbReference type="Pfam" id="PF03722">
    <property type="entry name" value="Hemocyanin_N"/>
    <property type="match status" value="1"/>
</dbReference>
<dbReference type="Pfam" id="PF03723">
    <property type="entry name" value="Hemocyanin_C"/>
    <property type="match status" value="1"/>
</dbReference>
<accession>U5EWU6</accession>
<dbReference type="SUPFAM" id="SSF48056">
    <property type="entry name" value="Di-copper centre-containing domain"/>
    <property type="match status" value="1"/>
</dbReference>
<keyword evidence="1" id="KW-0758">Storage protein</keyword>
<evidence type="ECO:0000259" key="5">
    <source>
        <dbReference type="Pfam" id="PF03723"/>
    </source>
</evidence>
<evidence type="ECO:0000256" key="2">
    <source>
        <dbReference type="SAM" id="SignalP"/>
    </source>
</evidence>
<feature type="chain" id="PRO_5004660191" evidence="2">
    <location>
        <begin position="17"/>
        <end position="704"/>
    </location>
</feature>
<dbReference type="PANTHER" id="PTHR11511">
    <property type="entry name" value="LARVAL STORAGE PROTEIN/PHENOLOXIDASE"/>
    <property type="match status" value="1"/>
</dbReference>
<dbReference type="GO" id="GO:0045735">
    <property type="term" value="F:nutrient reservoir activity"/>
    <property type="evidence" value="ECO:0007669"/>
    <property type="project" value="UniProtKB-KW"/>
</dbReference>
<evidence type="ECO:0000259" key="4">
    <source>
        <dbReference type="Pfam" id="PF03722"/>
    </source>
</evidence>
<protein>
    <submittedName>
        <fullName evidence="6">Putative hexamerin 2 beta</fullName>
    </submittedName>
</protein>
<dbReference type="SUPFAM" id="SSF48050">
    <property type="entry name" value="Hemocyanin, N-terminal domain"/>
    <property type="match status" value="1"/>
</dbReference>
<keyword evidence="2" id="KW-0732">Signal</keyword>
<dbReference type="SUPFAM" id="SSF81296">
    <property type="entry name" value="E set domains"/>
    <property type="match status" value="1"/>
</dbReference>
<dbReference type="InterPro" id="IPR036697">
    <property type="entry name" value="Hemocyanin_N_sf"/>
</dbReference>
<organism evidence="6">
    <name type="scientific">Corethrella appendiculata</name>
    <dbReference type="NCBI Taxonomy" id="1370023"/>
    <lineage>
        <taxon>Eukaryota</taxon>
        <taxon>Metazoa</taxon>
        <taxon>Ecdysozoa</taxon>
        <taxon>Arthropoda</taxon>
        <taxon>Hexapoda</taxon>
        <taxon>Insecta</taxon>
        <taxon>Pterygota</taxon>
        <taxon>Neoptera</taxon>
        <taxon>Endopterygota</taxon>
        <taxon>Diptera</taxon>
        <taxon>Nematocera</taxon>
        <taxon>Culicoidea</taxon>
        <taxon>Chaoboridae</taxon>
        <taxon>Corethrella</taxon>
    </lineage>
</organism>
<dbReference type="Pfam" id="PF00372">
    <property type="entry name" value="Hemocyanin_M"/>
    <property type="match status" value="1"/>
</dbReference>
<dbReference type="Gene3D" id="1.20.1370.10">
    <property type="entry name" value="Hemocyanin, N-terminal domain"/>
    <property type="match status" value="1"/>
</dbReference>
<feature type="domain" description="Hemocyanin C-terminal" evidence="5">
    <location>
        <begin position="433"/>
        <end position="694"/>
    </location>
</feature>
<reference evidence="6" key="1">
    <citation type="journal article" date="2014" name="Insect Biochem. Mol. Biol.">
        <title>An insight into the sialome of the frog biting fly, Corethrella appendiculata.</title>
        <authorList>
            <person name="Ribeiro J.M.C."/>
            <person name="Chagas A.C."/>
            <person name="Pham V.M."/>
            <person name="Lounibos L.P."/>
            <person name="Calvo E."/>
        </authorList>
    </citation>
    <scope>NUCLEOTIDE SEQUENCE</scope>
    <source>
        <tissue evidence="6">Salivary glands</tissue>
    </source>
</reference>
<dbReference type="InterPro" id="IPR005203">
    <property type="entry name" value="Hemocyanin_C"/>
</dbReference>
<dbReference type="Gene3D" id="2.60.40.1520">
    <property type="entry name" value="Hemocyanin, C-terminal domain"/>
    <property type="match status" value="1"/>
</dbReference>
<sequence>MKLLLVISVIVTLTSGYYITPGQKVKHADKEFLELQIAVLDVFQHVRHESLQYQSIKDYKFEENYDKYTNVEAVKKFVRLYKEGFPNMDDLFTIFDEEKKDLVKVVFDVLYYAKDWETFINAMRWTRFNVNEGIFLYALQAAILHRPDMHGVVLPAPYELEPHYFYDSECMLRAAQYQMSRWVPDKLIDGVRIAFIPCNYTSSFVYANSERKLYYFTEDVGVNSYYHYFHLDYPYWLGGKEYGLHNDRRGELWLYKHQQILARYYLERLSNDLGEIPEISWYEPIATGYYPNLHYYLGDVFPSRNNYFNLYSPDTYSDIELIDDYERRIKDAIDYGFVTLPDGSHVDLTKPESIEVLGNLIQGNPDSVNTRFYKYIGLIARPLLSGSALHLELGKVLPGALEHYESSLRDPVFYQLYKRIIKWYWTFKDHLPHYTNDELDFAGVKIENVRIDKLVTYFDNFEADLTQAVDVDIWVDKPLAERDYGKVSFHNGEPFLIKSQQPRLNHMPFSYQLDVASDTATNGTVRVYLGPKFDSDGDVVDINENRENFVLLDIFGHDFVAGKNTIIRNSSQFPFYVKDRTPFYKLLKDAVLAYHDELKFPLDMSEAHCGFPDRLMLPKGKVGGMQYQFYFIISPYHAPKTPLHEGYDSSINCGVGSGARSYDALALGFPFDREIDESEWFTPNMHYEDVMIYHKKEVDLNATH</sequence>
<dbReference type="PANTHER" id="PTHR11511:SF5">
    <property type="entry name" value="FAT-BODY PROTEIN 1-RELATED"/>
    <property type="match status" value="1"/>
</dbReference>
<dbReference type="GO" id="GO:0005615">
    <property type="term" value="C:extracellular space"/>
    <property type="evidence" value="ECO:0007669"/>
    <property type="project" value="UniProtKB-ARBA"/>
</dbReference>
<feature type="signal peptide" evidence="2">
    <location>
        <begin position="1"/>
        <end position="16"/>
    </location>
</feature>